<protein>
    <submittedName>
        <fullName evidence="1">Uncharacterized protein</fullName>
    </submittedName>
</protein>
<gene>
    <name evidence="1" type="ORF">ACH5RR_026352</name>
</gene>
<organism evidence="1 2">
    <name type="scientific">Cinchona calisaya</name>
    <dbReference type="NCBI Taxonomy" id="153742"/>
    <lineage>
        <taxon>Eukaryota</taxon>
        <taxon>Viridiplantae</taxon>
        <taxon>Streptophyta</taxon>
        <taxon>Embryophyta</taxon>
        <taxon>Tracheophyta</taxon>
        <taxon>Spermatophyta</taxon>
        <taxon>Magnoliopsida</taxon>
        <taxon>eudicotyledons</taxon>
        <taxon>Gunneridae</taxon>
        <taxon>Pentapetalae</taxon>
        <taxon>asterids</taxon>
        <taxon>lamiids</taxon>
        <taxon>Gentianales</taxon>
        <taxon>Rubiaceae</taxon>
        <taxon>Cinchonoideae</taxon>
        <taxon>Cinchoneae</taxon>
        <taxon>Cinchona</taxon>
    </lineage>
</organism>
<evidence type="ECO:0000313" key="1">
    <source>
        <dbReference type="EMBL" id="KAL3513635.1"/>
    </source>
</evidence>
<proteinExistence type="predicted"/>
<dbReference type="AlphaFoldDB" id="A0ABD2Z2B6"/>
<dbReference type="Proteomes" id="UP001630127">
    <property type="component" value="Unassembled WGS sequence"/>
</dbReference>
<dbReference type="EMBL" id="JBJUIK010000011">
    <property type="protein sequence ID" value="KAL3513635.1"/>
    <property type="molecule type" value="Genomic_DNA"/>
</dbReference>
<reference evidence="1 2" key="1">
    <citation type="submission" date="2024-11" db="EMBL/GenBank/DDBJ databases">
        <title>A near-complete genome assembly of Cinchona calisaya.</title>
        <authorList>
            <person name="Lian D.C."/>
            <person name="Zhao X.W."/>
            <person name="Wei L."/>
        </authorList>
    </citation>
    <scope>NUCLEOTIDE SEQUENCE [LARGE SCALE GENOMIC DNA]</scope>
    <source>
        <tissue evidence="1">Nenye</tissue>
    </source>
</reference>
<sequence>MKYDELIKFQSKLVLLDDWVGLSRSLEDIKVAIYENLNLFYFPDYNSRAEQKMLDLIASFGIHYKEHVLPLLYLGEILFNLLELVMADELAVAMGKFVLSNKEKEETKIGIGIVESGKAFNKVLDVKVSQIESKDGKHLKLLVEMDISQPILRGNIVKINGKSN</sequence>
<name>A0ABD2Z2B6_9GENT</name>
<keyword evidence="2" id="KW-1185">Reference proteome</keyword>
<accession>A0ABD2Z2B6</accession>
<comment type="caution">
    <text evidence="1">The sequence shown here is derived from an EMBL/GenBank/DDBJ whole genome shotgun (WGS) entry which is preliminary data.</text>
</comment>
<evidence type="ECO:0000313" key="2">
    <source>
        <dbReference type="Proteomes" id="UP001630127"/>
    </source>
</evidence>